<dbReference type="InterPro" id="IPR036388">
    <property type="entry name" value="WH-like_DNA-bd_sf"/>
</dbReference>
<gene>
    <name evidence="6" type="ORF">V1Y59_02740</name>
</gene>
<evidence type="ECO:0000256" key="1">
    <source>
        <dbReference type="ARBA" id="ARBA00023015"/>
    </source>
</evidence>
<feature type="region of interest" description="Disordered" evidence="4">
    <location>
        <begin position="162"/>
        <end position="181"/>
    </location>
</feature>
<evidence type="ECO:0000259" key="5">
    <source>
        <dbReference type="PROSITE" id="PS50995"/>
    </source>
</evidence>
<dbReference type="InterPro" id="IPR039422">
    <property type="entry name" value="MarR/SlyA-like"/>
</dbReference>
<name>A0ABU7MP02_9ACTN</name>
<protein>
    <submittedName>
        <fullName evidence="6">MarR family winged helix-turn-helix transcriptional regulator</fullName>
    </submittedName>
</protein>
<dbReference type="RefSeq" id="WP_330503306.1">
    <property type="nucleotide sequence ID" value="NZ_JAZDUE010000002.1"/>
</dbReference>
<proteinExistence type="predicted"/>
<sequence>MSTSEESRGATTALDAACATFVEFLERLNCVGQAKTMDALAATDLTFSQMRVLFGLAAHYDAGEDMSVNDIADHVGLSLAAAGRTVDKLVSLDLVDRREDPTDRRVKRISLTAAGTHVVTTQLDIKRETVRAFVTGLSQPLRDDLNHVLRAIIDADVDHFSVSTDRTSTPSTPDHTQKATS</sequence>
<evidence type="ECO:0000256" key="3">
    <source>
        <dbReference type="ARBA" id="ARBA00023163"/>
    </source>
</evidence>
<keyword evidence="3" id="KW-0804">Transcription</keyword>
<dbReference type="EMBL" id="JAZDUE010000002">
    <property type="protein sequence ID" value="MEE4021983.1"/>
    <property type="molecule type" value="Genomic_DNA"/>
</dbReference>
<dbReference type="Pfam" id="PF12802">
    <property type="entry name" value="MarR_2"/>
    <property type="match status" value="1"/>
</dbReference>
<feature type="domain" description="HTH marR-type" evidence="5">
    <location>
        <begin position="21"/>
        <end position="154"/>
    </location>
</feature>
<dbReference type="PROSITE" id="PS01117">
    <property type="entry name" value="HTH_MARR_1"/>
    <property type="match status" value="1"/>
</dbReference>
<organism evidence="6 7">
    <name type="scientific">Gordonia prachuapensis</name>
    <dbReference type="NCBI Taxonomy" id="3115651"/>
    <lineage>
        <taxon>Bacteria</taxon>
        <taxon>Bacillati</taxon>
        <taxon>Actinomycetota</taxon>
        <taxon>Actinomycetes</taxon>
        <taxon>Mycobacteriales</taxon>
        <taxon>Gordoniaceae</taxon>
        <taxon>Gordonia</taxon>
    </lineage>
</organism>
<dbReference type="PANTHER" id="PTHR33164">
    <property type="entry name" value="TRANSCRIPTIONAL REGULATOR, MARR FAMILY"/>
    <property type="match status" value="1"/>
</dbReference>
<dbReference type="PROSITE" id="PS50995">
    <property type="entry name" value="HTH_MARR_2"/>
    <property type="match status" value="1"/>
</dbReference>
<feature type="compositionally biased region" description="Low complexity" evidence="4">
    <location>
        <begin position="162"/>
        <end position="174"/>
    </location>
</feature>
<dbReference type="SUPFAM" id="SSF46785">
    <property type="entry name" value="Winged helix' DNA-binding domain"/>
    <property type="match status" value="1"/>
</dbReference>
<keyword evidence="1" id="KW-0805">Transcription regulation</keyword>
<evidence type="ECO:0000313" key="7">
    <source>
        <dbReference type="Proteomes" id="UP001335729"/>
    </source>
</evidence>
<dbReference type="InterPro" id="IPR011991">
    <property type="entry name" value="ArsR-like_HTH"/>
</dbReference>
<dbReference type="Gene3D" id="1.10.10.10">
    <property type="entry name" value="Winged helix-like DNA-binding domain superfamily/Winged helix DNA-binding domain"/>
    <property type="match status" value="1"/>
</dbReference>
<comment type="caution">
    <text evidence="6">The sequence shown here is derived from an EMBL/GenBank/DDBJ whole genome shotgun (WGS) entry which is preliminary data.</text>
</comment>
<dbReference type="InterPro" id="IPR023187">
    <property type="entry name" value="Tscrpt_reg_MarR-type_CS"/>
</dbReference>
<evidence type="ECO:0000256" key="4">
    <source>
        <dbReference type="SAM" id="MobiDB-lite"/>
    </source>
</evidence>
<keyword evidence="2" id="KW-0238">DNA-binding</keyword>
<dbReference type="CDD" id="cd00090">
    <property type="entry name" value="HTH_ARSR"/>
    <property type="match status" value="1"/>
</dbReference>
<dbReference type="InterPro" id="IPR000835">
    <property type="entry name" value="HTH_MarR-typ"/>
</dbReference>
<dbReference type="Proteomes" id="UP001335729">
    <property type="component" value="Unassembled WGS sequence"/>
</dbReference>
<evidence type="ECO:0000256" key="2">
    <source>
        <dbReference type="ARBA" id="ARBA00023125"/>
    </source>
</evidence>
<dbReference type="PANTHER" id="PTHR33164:SF57">
    <property type="entry name" value="MARR-FAMILY TRANSCRIPTIONAL REGULATOR"/>
    <property type="match status" value="1"/>
</dbReference>
<dbReference type="SMART" id="SM00347">
    <property type="entry name" value="HTH_MARR"/>
    <property type="match status" value="1"/>
</dbReference>
<keyword evidence="7" id="KW-1185">Reference proteome</keyword>
<dbReference type="InterPro" id="IPR036390">
    <property type="entry name" value="WH_DNA-bd_sf"/>
</dbReference>
<evidence type="ECO:0000313" key="6">
    <source>
        <dbReference type="EMBL" id="MEE4021983.1"/>
    </source>
</evidence>
<reference evidence="6 7" key="1">
    <citation type="submission" date="2024-01" db="EMBL/GenBank/DDBJ databases">
        <title>Draft genome sequence of Gordonia sp. PKS22-38.</title>
        <authorList>
            <person name="Suphannarot A."/>
            <person name="Mingma R."/>
        </authorList>
    </citation>
    <scope>NUCLEOTIDE SEQUENCE [LARGE SCALE GENOMIC DNA]</scope>
    <source>
        <strain evidence="6 7">PKS22-38</strain>
    </source>
</reference>
<accession>A0ABU7MP02</accession>